<sequence length="93" mass="10416">MVSTTTESIATERSEVTERRFRKRNPRALVSLSHGHAYRSPALPGGRTREMADPASSTLALATSAWYGQWVTRENRPRDRIARFLSDRSPATG</sequence>
<evidence type="ECO:0000313" key="3">
    <source>
        <dbReference type="Proteomes" id="UP000000447"/>
    </source>
</evidence>
<reference evidence="2 3" key="1">
    <citation type="journal article" date="2009" name="PLoS ONE">
        <title>Complete genome sequence of the aerobic CO-oxidizing thermophile Thermomicrobium roseum.</title>
        <authorList>
            <person name="Wu D."/>
            <person name="Raymond J."/>
            <person name="Wu M."/>
            <person name="Chatterji S."/>
            <person name="Ren Q."/>
            <person name="Graham J.E."/>
            <person name="Bryant D.A."/>
            <person name="Robb F."/>
            <person name="Colman A."/>
            <person name="Tallon L.J."/>
            <person name="Badger J.H."/>
            <person name="Madupu R."/>
            <person name="Ward N.L."/>
            <person name="Eisen J.A."/>
        </authorList>
    </citation>
    <scope>NUCLEOTIDE SEQUENCE [LARGE SCALE GENOMIC DNA]</scope>
    <source>
        <strain evidence="3">ATCC 27502 / DSM 5159 / P-2</strain>
        <plasmid evidence="2">unnamed</plasmid>
    </source>
</reference>
<dbReference type="AlphaFoldDB" id="B9L5F8"/>
<proteinExistence type="predicted"/>
<keyword evidence="2" id="KW-0614">Plasmid</keyword>
<keyword evidence="3" id="KW-1185">Reference proteome</keyword>
<accession>B9L5F8</accession>
<geneLocation type="plasmid" evidence="3">
    <name>Tros</name>
</geneLocation>
<feature type="region of interest" description="Disordered" evidence="1">
    <location>
        <begin position="1"/>
        <end position="27"/>
    </location>
</feature>
<feature type="compositionally biased region" description="Basic and acidic residues" evidence="1">
    <location>
        <begin position="10"/>
        <end position="19"/>
    </location>
</feature>
<evidence type="ECO:0000313" key="2">
    <source>
        <dbReference type="EMBL" id="ACM07258.1"/>
    </source>
</evidence>
<dbReference type="KEGG" id="tro:trd_A0085"/>
<name>B9L5F8_THERP</name>
<organism evidence="2 3">
    <name type="scientific">Thermomicrobium roseum (strain ATCC 27502 / DSM 5159 / P-2)</name>
    <dbReference type="NCBI Taxonomy" id="309801"/>
    <lineage>
        <taxon>Bacteria</taxon>
        <taxon>Pseudomonadati</taxon>
        <taxon>Thermomicrobiota</taxon>
        <taxon>Thermomicrobia</taxon>
        <taxon>Thermomicrobiales</taxon>
        <taxon>Thermomicrobiaceae</taxon>
        <taxon>Thermomicrobium</taxon>
    </lineage>
</organism>
<evidence type="ECO:0000256" key="1">
    <source>
        <dbReference type="SAM" id="MobiDB-lite"/>
    </source>
</evidence>
<feature type="region of interest" description="Disordered" evidence="1">
    <location>
        <begin position="32"/>
        <end position="51"/>
    </location>
</feature>
<protein>
    <submittedName>
        <fullName evidence="2">Uncharacterized protein</fullName>
    </submittedName>
</protein>
<dbReference type="EMBL" id="CP001276">
    <property type="protein sequence ID" value="ACM07258.1"/>
    <property type="molecule type" value="Genomic_DNA"/>
</dbReference>
<dbReference type="HOGENOM" id="CLU_2398625_0_0_0"/>
<gene>
    <name evidence="2" type="ordered locus">trd_A0085</name>
</gene>
<dbReference type="Proteomes" id="UP000000447">
    <property type="component" value="Plasmid unnamed"/>
</dbReference>